<comment type="caution">
    <text evidence="1">The sequence shown here is derived from an EMBL/GenBank/DDBJ whole genome shotgun (WGS) entry which is preliminary data.</text>
</comment>
<gene>
    <name evidence="1" type="ORF">MtrunA17_Chr8g0380891</name>
</gene>
<evidence type="ECO:0000313" key="1">
    <source>
        <dbReference type="EMBL" id="RHN42801.1"/>
    </source>
</evidence>
<sequence length="121" mass="13487">MATTLKKKIDGLIADEKEHVTLALKKAVTELYMYAQKKVAALYVEAEEESVESSNIVEPGNDVSNIYSKFLWTPKPISGSDPASSLVINLGEYKWTFIVRRTGTSLQFQLFADGDNNPRCI</sequence>
<dbReference type="EMBL" id="PSQE01000008">
    <property type="protein sequence ID" value="RHN42801.1"/>
    <property type="molecule type" value="Genomic_DNA"/>
</dbReference>
<protein>
    <submittedName>
        <fullName evidence="1">Uncharacterized protein</fullName>
    </submittedName>
</protein>
<organism evidence="1 2">
    <name type="scientific">Medicago truncatula</name>
    <name type="common">Barrel medic</name>
    <name type="synonym">Medicago tribuloides</name>
    <dbReference type="NCBI Taxonomy" id="3880"/>
    <lineage>
        <taxon>Eukaryota</taxon>
        <taxon>Viridiplantae</taxon>
        <taxon>Streptophyta</taxon>
        <taxon>Embryophyta</taxon>
        <taxon>Tracheophyta</taxon>
        <taxon>Spermatophyta</taxon>
        <taxon>Magnoliopsida</taxon>
        <taxon>eudicotyledons</taxon>
        <taxon>Gunneridae</taxon>
        <taxon>Pentapetalae</taxon>
        <taxon>rosids</taxon>
        <taxon>fabids</taxon>
        <taxon>Fabales</taxon>
        <taxon>Fabaceae</taxon>
        <taxon>Papilionoideae</taxon>
        <taxon>50 kb inversion clade</taxon>
        <taxon>NPAAA clade</taxon>
        <taxon>Hologalegina</taxon>
        <taxon>IRL clade</taxon>
        <taxon>Trifolieae</taxon>
        <taxon>Medicago</taxon>
    </lineage>
</organism>
<proteinExistence type="predicted"/>
<dbReference type="Proteomes" id="UP000265566">
    <property type="component" value="Chromosome 8"/>
</dbReference>
<evidence type="ECO:0000313" key="2">
    <source>
        <dbReference type="Proteomes" id="UP000265566"/>
    </source>
</evidence>
<dbReference type="AlphaFoldDB" id="A0A396GRK6"/>
<reference evidence="2" key="1">
    <citation type="journal article" date="2018" name="Nat. Plants">
        <title>Whole-genome landscape of Medicago truncatula symbiotic genes.</title>
        <authorList>
            <person name="Pecrix Y."/>
            <person name="Staton S.E."/>
            <person name="Sallet E."/>
            <person name="Lelandais-Briere C."/>
            <person name="Moreau S."/>
            <person name="Carrere S."/>
            <person name="Blein T."/>
            <person name="Jardinaud M.F."/>
            <person name="Latrasse D."/>
            <person name="Zouine M."/>
            <person name="Zahm M."/>
            <person name="Kreplak J."/>
            <person name="Mayjonade B."/>
            <person name="Satge C."/>
            <person name="Perez M."/>
            <person name="Cauet S."/>
            <person name="Marande W."/>
            <person name="Chantry-Darmon C."/>
            <person name="Lopez-Roques C."/>
            <person name="Bouchez O."/>
            <person name="Berard A."/>
            <person name="Debelle F."/>
            <person name="Munos S."/>
            <person name="Bendahmane A."/>
            <person name="Berges H."/>
            <person name="Niebel A."/>
            <person name="Buitink J."/>
            <person name="Frugier F."/>
            <person name="Benhamed M."/>
            <person name="Crespi M."/>
            <person name="Gouzy J."/>
            <person name="Gamas P."/>
        </authorList>
    </citation>
    <scope>NUCLEOTIDE SEQUENCE [LARGE SCALE GENOMIC DNA]</scope>
    <source>
        <strain evidence="2">cv. Jemalong A17</strain>
    </source>
</reference>
<accession>A0A396GRK6</accession>
<dbReference type="Gramene" id="rna49290">
    <property type="protein sequence ID" value="RHN42801.1"/>
    <property type="gene ID" value="gene49290"/>
</dbReference>
<name>A0A396GRK6_MEDTR</name>